<proteinExistence type="predicted"/>
<dbReference type="RefSeq" id="WP_123859786.1">
    <property type="nucleotide sequence ID" value="NZ_CP033923.1"/>
</dbReference>
<name>A0AAD0YM95_CHRNA</name>
<keyword evidence="1" id="KW-0812">Transmembrane</keyword>
<accession>A0AAD0YM95</accession>
<dbReference type="EMBL" id="CP033923">
    <property type="protein sequence ID" value="AZA93101.1"/>
    <property type="molecule type" value="Genomic_DNA"/>
</dbReference>
<organism evidence="3 4">
    <name type="scientific">Chryseobacterium nakagawai</name>
    <dbReference type="NCBI Taxonomy" id="1241982"/>
    <lineage>
        <taxon>Bacteria</taxon>
        <taxon>Pseudomonadati</taxon>
        <taxon>Bacteroidota</taxon>
        <taxon>Flavobacteriia</taxon>
        <taxon>Flavobacteriales</taxon>
        <taxon>Weeksellaceae</taxon>
        <taxon>Chryseobacterium group</taxon>
        <taxon>Chryseobacterium</taxon>
    </lineage>
</organism>
<feature type="transmembrane region" description="Helical" evidence="1">
    <location>
        <begin position="127"/>
        <end position="147"/>
    </location>
</feature>
<feature type="chain" id="PRO_5042016665" evidence="2">
    <location>
        <begin position="19"/>
        <end position="225"/>
    </location>
</feature>
<evidence type="ECO:0000256" key="2">
    <source>
        <dbReference type="SAM" id="SignalP"/>
    </source>
</evidence>
<keyword evidence="1" id="KW-1133">Transmembrane helix</keyword>
<evidence type="ECO:0000313" key="3">
    <source>
        <dbReference type="EMBL" id="AZA93101.1"/>
    </source>
</evidence>
<keyword evidence="1" id="KW-0472">Membrane</keyword>
<evidence type="ECO:0000313" key="4">
    <source>
        <dbReference type="Proteomes" id="UP000278288"/>
    </source>
</evidence>
<dbReference type="AlphaFoldDB" id="A0AAD0YM95"/>
<keyword evidence="4" id="KW-1185">Reference proteome</keyword>
<sequence length="225" mass="24368">MKKALTLLFIVSSLAVYSQISIPESSAKGIIITQDNQKIFYTKLTYSKGKITYTNAQNGAEEFLYDNSVKGIQEDGKAVIGNVSEEHLVGTVKNTETPKLTSKKEIKEYLIQTNNVQYRKGRTVNNIGTALVAGGAACFVVGGILNLSKSDTNTTSGLKNGESTGSSVPLVIGLIGAGAGVVLKLVGHSQMKNAINDYRTTDIKRFKPDYYVLNNRNGLGMMMRF</sequence>
<dbReference type="Proteomes" id="UP000278288">
    <property type="component" value="Chromosome"/>
</dbReference>
<keyword evidence="2" id="KW-0732">Signal</keyword>
<reference evidence="3 4" key="1">
    <citation type="submission" date="2018-11" db="EMBL/GenBank/DDBJ databases">
        <title>Proposal to divide the Flavobacteriaceae and reorganize its genera based on Amino Acid Identity values calculated from whole genome sequences.</title>
        <authorList>
            <person name="Nicholson A.C."/>
            <person name="Gulvik C.A."/>
            <person name="Whitney A.M."/>
            <person name="Humrighouse B.W."/>
            <person name="Bell M."/>
            <person name="Holmes B."/>
            <person name="Steigerwalt A.G."/>
            <person name="Villarma A."/>
            <person name="Sheth M."/>
            <person name="Batra D."/>
            <person name="Pryor J."/>
            <person name="Bernardet J.-F."/>
            <person name="Hugo C."/>
            <person name="Kampfer P."/>
            <person name="Newman J."/>
            <person name="McQuiston J.R."/>
        </authorList>
    </citation>
    <scope>NUCLEOTIDE SEQUENCE [LARGE SCALE GENOMIC DNA]</scope>
    <source>
        <strain evidence="3 4">G0041</strain>
    </source>
</reference>
<protein>
    <submittedName>
        <fullName evidence="3">Uncharacterized protein</fullName>
    </submittedName>
</protein>
<gene>
    <name evidence="3" type="ORF">EG343_22095</name>
</gene>
<feature type="transmembrane region" description="Helical" evidence="1">
    <location>
        <begin position="168"/>
        <end position="187"/>
    </location>
</feature>
<feature type="signal peptide" evidence="2">
    <location>
        <begin position="1"/>
        <end position="18"/>
    </location>
</feature>
<dbReference type="KEGG" id="cnk:EG343_22095"/>
<evidence type="ECO:0000256" key="1">
    <source>
        <dbReference type="SAM" id="Phobius"/>
    </source>
</evidence>